<dbReference type="InterPro" id="IPR036188">
    <property type="entry name" value="FAD/NAD-bd_sf"/>
</dbReference>
<reference evidence="2 3" key="1">
    <citation type="submission" date="2020-08" db="EMBL/GenBank/DDBJ databases">
        <title>Genomic Encyclopedia of Type Strains, Phase IV (KMG-IV): sequencing the most valuable type-strain genomes for metagenomic binning, comparative biology and taxonomic classification.</title>
        <authorList>
            <person name="Goeker M."/>
        </authorList>
    </citation>
    <scope>NUCLEOTIDE SEQUENCE [LARGE SCALE GENOMIC DNA]</scope>
    <source>
        <strain evidence="2 3">DSM 102044</strain>
    </source>
</reference>
<keyword evidence="3" id="KW-1185">Reference proteome</keyword>
<dbReference type="Proteomes" id="UP000588604">
    <property type="component" value="Unassembled WGS sequence"/>
</dbReference>
<dbReference type="Gene3D" id="3.50.50.60">
    <property type="entry name" value="FAD/NAD(P)-binding domain"/>
    <property type="match status" value="1"/>
</dbReference>
<dbReference type="Pfam" id="PF01266">
    <property type="entry name" value="DAO"/>
    <property type="match status" value="1"/>
</dbReference>
<evidence type="ECO:0000313" key="3">
    <source>
        <dbReference type="Proteomes" id="UP000588604"/>
    </source>
</evidence>
<evidence type="ECO:0000259" key="1">
    <source>
        <dbReference type="Pfam" id="PF01266"/>
    </source>
</evidence>
<evidence type="ECO:0000313" key="2">
    <source>
        <dbReference type="EMBL" id="MBB6324849.1"/>
    </source>
</evidence>
<dbReference type="AlphaFoldDB" id="A0A841MHP9"/>
<accession>A0A841MHP9</accession>
<dbReference type="PANTHER" id="PTHR13847:SF281">
    <property type="entry name" value="FAD DEPENDENT OXIDOREDUCTASE DOMAIN-CONTAINING PROTEIN"/>
    <property type="match status" value="1"/>
</dbReference>
<dbReference type="RefSeq" id="WP_184492802.1">
    <property type="nucleotide sequence ID" value="NZ_JACIJO010000001.1"/>
</dbReference>
<dbReference type="Gene3D" id="3.30.9.10">
    <property type="entry name" value="D-Amino Acid Oxidase, subunit A, domain 2"/>
    <property type="match status" value="1"/>
</dbReference>
<dbReference type="PANTHER" id="PTHR13847">
    <property type="entry name" value="SARCOSINE DEHYDROGENASE-RELATED"/>
    <property type="match status" value="1"/>
</dbReference>
<dbReference type="InterPro" id="IPR006076">
    <property type="entry name" value="FAD-dep_OxRdtase"/>
</dbReference>
<dbReference type="GO" id="GO:0005737">
    <property type="term" value="C:cytoplasm"/>
    <property type="evidence" value="ECO:0007669"/>
    <property type="project" value="TreeGrafter"/>
</dbReference>
<organism evidence="2 3">
    <name type="scientific">Algoriphagus iocasae</name>
    <dbReference type="NCBI Taxonomy" id="1836499"/>
    <lineage>
        <taxon>Bacteria</taxon>
        <taxon>Pseudomonadati</taxon>
        <taxon>Bacteroidota</taxon>
        <taxon>Cytophagia</taxon>
        <taxon>Cytophagales</taxon>
        <taxon>Cyclobacteriaceae</taxon>
        <taxon>Algoriphagus</taxon>
    </lineage>
</organism>
<dbReference type="SUPFAM" id="SSF51905">
    <property type="entry name" value="FAD/NAD(P)-binding domain"/>
    <property type="match status" value="1"/>
</dbReference>
<name>A0A841MHP9_9BACT</name>
<dbReference type="EMBL" id="JACIJO010000001">
    <property type="protein sequence ID" value="MBB6324849.1"/>
    <property type="molecule type" value="Genomic_DNA"/>
</dbReference>
<proteinExistence type="predicted"/>
<sequence>MFSYWEQKNFLKYDLIVIGSGFVGLSTAIHFAKKHPKASVAVLERGIFPSGASSKNAGFACFGSLTEILDDLWHMNQEEVLSLVKKRHQGLQQIRKKFGDKALGYQASKGYELLSDDQLGALDQLEGINKMLKKLFKEDVFSEVKNKEKFGFAGSVKSVIQNKFEGELDPGKYLSCLWKLAGELGVRLFTGVNVEEVDVETGVLKLSDQRKQQTFELTGSQVAICTNAFTKQLLPETPLEPGRGLVLVSKKLDFEIPWKGSFHMDKGYVYFRKIDGRLLLGGARNIDFEGENSIDFSVNPKIKSHLSDLAQKVIFPAKEIQWEYEWTGIMAFGDKKLPIIQSVGKKGAIAVRLGGMGVAIGWQVGKEISKLISEK</sequence>
<protein>
    <submittedName>
        <fullName evidence="2">Glycine/D-amino acid oxidase-like deaminating enzyme</fullName>
    </submittedName>
</protein>
<feature type="domain" description="FAD dependent oxidoreductase" evidence="1">
    <location>
        <begin position="14"/>
        <end position="370"/>
    </location>
</feature>
<comment type="caution">
    <text evidence="2">The sequence shown here is derived from an EMBL/GenBank/DDBJ whole genome shotgun (WGS) entry which is preliminary data.</text>
</comment>
<gene>
    <name evidence="2" type="ORF">FHS59_000464</name>
</gene>